<protein>
    <recommendedName>
        <fullName evidence="6">Copper resistance protein D</fullName>
    </recommendedName>
</protein>
<dbReference type="EMBL" id="DACSWI010000001">
    <property type="protein sequence ID" value="HAT3807650.1"/>
    <property type="molecule type" value="Genomic_DNA"/>
</dbReference>
<feature type="transmembrane region" description="Helical" evidence="6">
    <location>
        <begin position="162"/>
        <end position="180"/>
    </location>
</feature>
<dbReference type="InterPro" id="IPR047689">
    <property type="entry name" value="CopD"/>
</dbReference>
<feature type="transmembrane region" description="Helical" evidence="6">
    <location>
        <begin position="271"/>
        <end position="296"/>
    </location>
</feature>
<comment type="similarity">
    <text evidence="6">Belongs to the CopD family.</text>
</comment>
<reference evidence="8" key="2">
    <citation type="submission" date="2020-10" db="EMBL/GenBank/DDBJ databases">
        <authorList>
            <consortium name="NCBI Pathogen Detection Project"/>
        </authorList>
    </citation>
    <scope>NUCLEOTIDE SEQUENCE</scope>
    <source>
        <strain evidence="8">Morganella morganii ARLG-3209</strain>
    </source>
</reference>
<gene>
    <name evidence="8" type="primary">copD</name>
    <name evidence="8" type="ORF">I8608_000443</name>
</gene>
<sequence>MELTPEALLIICRFIHFTAVMLLAGCGLFTVLLSGNRVALLLRARLRHTARSAAVFTVLTTFLWLLLQAALMGDGWADMQDPEIILAVLSTSFGEVWCWQLVLAVILCSGLLLPSGRAQSGLFLSCAAVMLVLHAFTGHGMLYSGWTGRLYQLNQVVHLLSAAYWFGGLWPFLVCLLILLRRDTLAEGLPKDVVATLIRFSNLGHLAVFLVLVTGLISTMLLLPDWPQWSGSDYQALLWLKTGLVLTMVLLAVINRYAVVPKIAQSGRFRLLMINSWVEIILGTLAILMVAIFATYQPA</sequence>
<keyword evidence="6" id="KW-0186">Copper</keyword>
<dbReference type="Proteomes" id="UP000865968">
    <property type="component" value="Unassembled WGS sequence"/>
</dbReference>
<keyword evidence="6" id="KW-0997">Cell inner membrane</keyword>
<evidence type="ECO:0000313" key="9">
    <source>
        <dbReference type="Proteomes" id="UP000865968"/>
    </source>
</evidence>
<dbReference type="AlphaFoldDB" id="A0AAN5ME36"/>
<evidence type="ECO:0000256" key="4">
    <source>
        <dbReference type="ARBA" id="ARBA00022989"/>
    </source>
</evidence>
<dbReference type="GO" id="GO:0046688">
    <property type="term" value="P:response to copper ion"/>
    <property type="evidence" value="ECO:0007669"/>
    <property type="project" value="UniProtKB-UniRule"/>
</dbReference>
<feature type="transmembrane region" description="Helical" evidence="6">
    <location>
        <begin position="6"/>
        <end position="33"/>
    </location>
</feature>
<evidence type="ECO:0000256" key="5">
    <source>
        <dbReference type="ARBA" id="ARBA00023136"/>
    </source>
</evidence>
<evidence type="ECO:0000313" key="8">
    <source>
        <dbReference type="EMBL" id="HAT3807650.1"/>
    </source>
</evidence>
<reference evidence="8" key="1">
    <citation type="journal article" date="2018" name="Genome Biol.">
        <title>SKESA: strategic k-mer extension for scrupulous assemblies.</title>
        <authorList>
            <person name="Souvorov A."/>
            <person name="Agarwala R."/>
            <person name="Lipman D.J."/>
        </authorList>
    </citation>
    <scope>NUCLEOTIDE SEQUENCE</scope>
    <source>
        <strain evidence="8">Morganella morganii ARLG-3209</strain>
    </source>
</reference>
<comment type="function">
    <text evidence="6">Involved in copper resistance.</text>
</comment>
<feature type="transmembrane region" description="Helical" evidence="6">
    <location>
        <begin position="120"/>
        <end position="142"/>
    </location>
</feature>
<dbReference type="GO" id="GO:0006825">
    <property type="term" value="P:copper ion transport"/>
    <property type="evidence" value="ECO:0007669"/>
    <property type="project" value="InterPro"/>
</dbReference>
<organism evidence="8 9">
    <name type="scientific">Morganella morganii</name>
    <name type="common">Proteus morganii</name>
    <dbReference type="NCBI Taxonomy" id="582"/>
    <lineage>
        <taxon>Bacteria</taxon>
        <taxon>Pseudomonadati</taxon>
        <taxon>Pseudomonadota</taxon>
        <taxon>Gammaproteobacteria</taxon>
        <taxon>Enterobacterales</taxon>
        <taxon>Morganellaceae</taxon>
        <taxon>Morganella</taxon>
    </lineage>
</organism>
<dbReference type="InterPro" id="IPR032694">
    <property type="entry name" value="CopC/D"/>
</dbReference>
<evidence type="ECO:0000256" key="3">
    <source>
        <dbReference type="ARBA" id="ARBA00022692"/>
    </source>
</evidence>
<proteinExistence type="inferred from homology"/>
<name>A0AAN5ME36_MORMO</name>
<evidence type="ECO:0000256" key="6">
    <source>
        <dbReference type="RuleBase" id="RU369037"/>
    </source>
</evidence>
<keyword evidence="5 6" id="KW-0472">Membrane</keyword>
<keyword evidence="3 6" id="KW-0812">Transmembrane</keyword>
<dbReference type="PANTHER" id="PTHR34820:SF4">
    <property type="entry name" value="INNER MEMBRANE PROTEIN YEBZ"/>
    <property type="match status" value="1"/>
</dbReference>
<feature type="domain" description="Copper resistance protein D" evidence="7">
    <location>
        <begin position="195"/>
        <end position="292"/>
    </location>
</feature>
<feature type="transmembrane region" description="Helical" evidence="6">
    <location>
        <begin position="200"/>
        <end position="224"/>
    </location>
</feature>
<evidence type="ECO:0000259" key="7">
    <source>
        <dbReference type="Pfam" id="PF05425"/>
    </source>
</evidence>
<keyword evidence="4 6" id="KW-1133">Transmembrane helix</keyword>
<feature type="transmembrane region" description="Helical" evidence="6">
    <location>
        <begin position="53"/>
        <end position="72"/>
    </location>
</feature>
<dbReference type="PANTHER" id="PTHR34820">
    <property type="entry name" value="INNER MEMBRANE PROTEIN YEBZ"/>
    <property type="match status" value="1"/>
</dbReference>
<evidence type="ECO:0000256" key="2">
    <source>
        <dbReference type="ARBA" id="ARBA00022475"/>
    </source>
</evidence>
<dbReference type="GO" id="GO:0005886">
    <property type="term" value="C:plasma membrane"/>
    <property type="evidence" value="ECO:0007669"/>
    <property type="project" value="UniProtKB-SubCell"/>
</dbReference>
<comment type="subcellular location">
    <subcellularLocation>
        <location evidence="6">Cell inner membrane</location>
        <topology evidence="6">Multi-pass membrane protein</topology>
    </subcellularLocation>
    <subcellularLocation>
        <location evidence="1">Cell membrane</location>
        <topology evidence="1">Multi-pass membrane protein</topology>
    </subcellularLocation>
</comment>
<dbReference type="NCBIfam" id="NF033808">
    <property type="entry name" value="copper_CopD"/>
    <property type="match status" value="1"/>
</dbReference>
<feature type="transmembrane region" description="Helical" evidence="6">
    <location>
        <begin position="236"/>
        <end position="259"/>
    </location>
</feature>
<dbReference type="Pfam" id="PF05425">
    <property type="entry name" value="CopD"/>
    <property type="match status" value="1"/>
</dbReference>
<comment type="caution">
    <text evidence="8">The sequence shown here is derived from an EMBL/GenBank/DDBJ whole genome shotgun (WGS) entry which is preliminary data.</text>
</comment>
<evidence type="ECO:0000256" key="1">
    <source>
        <dbReference type="ARBA" id="ARBA00004651"/>
    </source>
</evidence>
<accession>A0AAN5ME36</accession>
<keyword evidence="2 6" id="KW-1003">Cell membrane</keyword>
<dbReference type="InterPro" id="IPR008457">
    <property type="entry name" value="Cu-R_CopD_dom"/>
</dbReference>
<feature type="transmembrane region" description="Helical" evidence="6">
    <location>
        <begin position="84"/>
        <end position="113"/>
    </location>
</feature>